<organism evidence="2 3">
    <name type="scientific">Prunus yedoensis var. nudiflora</name>
    <dbReference type="NCBI Taxonomy" id="2094558"/>
    <lineage>
        <taxon>Eukaryota</taxon>
        <taxon>Viridiplantae</taxon>
        <taxon>Streptophyta</taxon>
        <taxon>Embryophyta</taxon>
        <taxon>Tracheophyta</taxon>
        <taxon>Spermatophyta</taxon>
        <taxon>Magnoliopsida</taxon>
        <taxon>eudicotyledons</taxon>
        <taxon>Gunneridae</taxon>
        <taxon>Pentapetalae</taxon>
        <taxon>rosids</taxon>
        <taxon>fabids</taxon>
        <taxon>Rosales</taxon>
        <taxon>Rosaceae</taxon>
        <taxon>Amygdaloideae</taxon>
        <taxon>Amygdaleae</taxon>
        <taxon>Prunus</taxon>
    </lineage>
</organism>
<dbReference type="Proteomes" id="UP000250321">
    <property type="component" value="Unassembled WGS sequence"/>
</dbReference>
<sequence length="137" mass="15812">MKSNGRKKNASFHSKGDPDDDGDRIEEIFLVWENLTKGMETEEKEETRWARFGVVMKTWVKGEGKRQGNLGKRLLLKTIIINRLINMGYEFMLLEVGDYESQLLVSINFSLVVSKIRRDLSPPNPHKAKVNHSFSFV</sequence>
<evidence type="ECO:0000256" key="1">
    <source>
        <dbReference type="SAM" id="MobiDB-lite"/>
    </source>
</evidence>
<feature type="compositionally biased region" description="Basic residues" evidence="1">
    <location>
        <begin position="1"/>
        <end position="10"/>
    </location>
</feature>
<evidence type="ECO:0000313" key="2">
    <source>
        <dbReference type="EMBL" id="PQQ04513.1"/>
    </source>
</evidence>
<protein>
    <submittedName>
        <fullName evidence="2">Uncharacterized protein</fullName>
    </submittedName>
</protein>
<dbReference type="EMBL" id="PJQY01001227">
    <property type="protein sequence ID" value="PQQ04513.1"/>
    <property type="molecule type" value="Genomic_DNA"/>
</dbReference>
<comment type="caution">
    <text evidence="2">The sequence shown here is derived from an EMBL/GenBank/DDBJ whole genome shotgun (WGS) entry which is preliminary data.</text>
</comment>
<reference evidence="2 3" key="1">
    <citation type="submission" date="2018-02" db="EMBL/GenBank/DDBJ databases">
        <title>Draft genome of wild Prunus yedoensis var. nudiflora.</title>
        <authorList>
            <person name="Baek S."/>
            <person name="Kim J.-H."/>
            <person name="Choi K."/>
            <person name="Kim G.-B."/>
            <person name="Cho A."/>
            <person name="Jang H."/>
            <person name="Shin C.-H."/>
            <person name="Yu H.-J."/>
            <person name="Mun J.-H."/>
        </authorList>
    </citation>
    <scope>NUCLEOTIDE SEQUENCE [LARGE SCALE GENOMIC DNA]</scope>
    <source>
        <strain evidence="3">cv. Jeju island</strain>
        <tissue evidence="2">Leaf</tissue>
    </source>
</reference>
<name>A0A314YDP9_PRUYE</name>
<feature type="region of interest" description="Disordered" evidence="1">
    <location>
        <begin position="1"/>
        <end position="21"/>
    </location>
</feature>
<keyword evidence="3" id="KW-1185">Reference proteome</keyword>
<evidence type="ECO:0000313" key="3">
    <source>
        <dbReference type="Proteomes" id="UP000250321"/>
    </source>
</evidence>
<accession>A0A314YDP9</accession>
<dbReference type="AlphaFoldDB" id="A0A314YDP9"/>
<gene>
    <name evidence="2" type="ORF">Pyn_37156</name>
</gene>
<proteinExistence type="predicted"/>